<reference evidence="10 11" key="1">
    <citation type="submission" date="2014-05" db="EMBL/GenBank/DDBJ databases">
        <title>ATOL: Assembling a taxonomically balanced genome-scale reconstruction of the evolutionary history of the Enterobacteriaceae.</title>
        <authorList>
            <person name="Plunkett G.III."/>
            <person name="Neeno-Eckwall E.C."/>
            <person name="Glasner J.D."/>
            <person name="Perna N.T."/>
        </authorList>
    </citation>
    <scope>NUCLEOTIDE SEQUENCE [LARGE SCALE GENOMIC DNA]</scope>
    <source>
        <strain evidence="10 11">ATCC 33301</strain>
    </source>
</reference>
<evidence type="ECO:0000256" key="1">
    <source>
        <dbReference type="ARBA" id="ARBA00004418"/>
    </source>
</evidence>
<keyword evidence="5 7" id="KW-0574">Periplasm</keyword>
<evidence type="ECO:0000256" key="8">
    <source>
        <dbReference type="SAM" id="SignalP"/>
    </source>
</evidence>
<dbReference type="eggNOG" id="COG2372">
    <property type="taxonomic scope" value="Bacteria"/>
</dbReference>
<feature type="chain" id="PRO_5001793744" description="Copper resistance protein C" evidence="8">
    <location>
        <begin position="29"/>
        <end position="124"/>
    </location>
</feature>
<dbReference type="GO" id="GO:0005507">
    <property type="term" value="F:copper ion binding"/>
    <property type="evidence" value="ECO:0007669"/>
    <property type="project" value="UniProtKB-UniRule"/>
</dbReference>
<evidence type="ECO:0000256" key="3">
    <source>
        <dbReference type="ARBA" id="ARBA00022723"/>
    </source>
</evidence>
<dbReference type="EMBL" id="JMPR01000018">
    <property type="protein sequence ID" value="KFD21046.1"/>
    <property type="molecule type" value="Genomic_DNA"/>
</dbReference>
<comment type="similarity">
    <text evidence="2 7">Belongs to the CopC family.</text>
</comment>
<feature type="signal peptide" evidence="8">
    <location>
        <begin position="1"/>
        <end position="28"/>
    </location>
</feature>
<sequence length="124" mass="13091">MSFSVKSLAVTTALLVSALTSTAVLAHAHLTSAEPAPQSQLTTSPTRLTLHFSEDLEPSFSNATVTYQGDKTVSTGKASLSDQEKNTLVVPLNAPLSAGEYQVAWHALSVDGHKTTGTYIFTVK</sequence>
<dbReference type="Gene3D" id="2.60.40.1220">
    <property type="match status" value="1"/>
</dbReference>
<evidence type="ECO:0000256" key="2">
    <source>
        <dbReference type="ARBA" id="ARBA00010509"/>
    </source>
</evidence>
<protein>
    <recommendedName>
        <fullName evidence="7">Copper resistance protein C</fullName>
    </recommendedName>
</protein>
<accession>A0A085JKQ0</accession>
<dbReference type="Proteomes" id="UP000028602">
    <property type="component" value="Unassembled WGS sequence"/>
</dbReference>
<dbReference type="PANTHER" id="PTHR34820">
    <property type="entry name" value="INNER MEMBRANE PROTEIN YEBZ"/>
    <property type="match status" value="1"/>
</dbReference>
<dbReference type="InterPro" id="IPR014755">
    <property type="entry name" value="Cu-Rt/internalin_Ig-like"/>
</dbReference>
<dbReference type="InterPro" id="IPR014756">
    <property type="entry name" value="Ig_E-set"/>
</dbReference>
<keyword evidence="11" id="KW-1185">Reference proteome</keyword>
<organism evidence="10 11">
    <name type="scientific">Tatumella ptyseos ATCC 33301</name>
    <dbReference type="NCBI Taxonomy" id="1005995"/>
    <lineage>
        <taxon>Bacteria</taxon>
        <taxon>Pseudomonadati</taxon>
        <taxon>Pseudomonadota</taxon>
        <taxon>Gammaproteobacteria</taxon>
        <taxon>Enterobacterales</taxon>
        <taxon>Erwiniaceae</taxon>
        <taxon>Tatumella</taxon>
    </lineage>
</organism>
<dbReference type="RefSeq" id="WP_029990568.1">
    <property type="nucleotide sequence ID" value="NZ_ATMJ01000027.1"/>
</dbReference>
<dbReference type="InterPro" id="IPR032694">
    <property type="entry name" value="CopC/D"/>
</dbReference>
<comment type="caution">
    <text evidence="10">The sequence shown here is derived from an EMBL/GenBank/DDBJ whole genome shotgun (WGS) entry which is preliminary data.</text>
</comment>
<evidence type="ECO:0000256" key="4">
    <source>
        <dbReference type="ARBA" id="ARBA00022729"/>
    </source>
</evidence>
<dbReference type="InterPro" id="IPR007348">
    <property type="entry name" value="CopC_dom"/>
</dbReference>
<dbReference type="NCBIfam" id="NF033814">
    <property type="entry name" value="copper_CopC"/>
    <property type="match status" value="1"/>
</dbReference>
<dbReference type="Pfam" id="PF04234">
    <property type="entry name" value="CopC"/>
    <property type="match status" value="1"/>
</dbReference>
<keyword evidence="4 7" id="KW-0732">Signal</keyword>
<keyword evidence="3 7" id="KW-0479">Metal-binding</keyword>
<dbReference type="GO" id="GO:0006825">
    <property type="term" value="P:copper ion transport"/>
    <property type="evidence" value="ECO:0007669"/>
    <property type="project" value="InterPro"/>
</dbReference>
<dbReference type="InterPro" id="IPR047685">
    <property type="entry name" value="CopC-like"/>
</dbReference>
<evidence type="ECO:0000313" key="11">
    <source>
        <dbReference type="Proteomes" id="UP000028602"/>
    </source>
</evidence>
<evidence type="ECO:0000256" key="5">
    <source>
        <dbReference type="ARBA" id="ARBA00022764"/>
    </source>
</evidence>
<dbReference type="PANTHER" id="PTHR34820:SF4">
    <property type="entry name" value="INNER MEMBRANE PROTEIN YEBZ"/>
    <property type="match status" value="1"/>
</dbReference>
<dbReference type="OrthoDB" id="9796814at2"/>
<evidence type="ECO:0000313" key="10">
    <source>
        <dbReference type="EMBL" id="KFD21046.1"/>
    </source>
</evidence>
<evidence type="ECO:0000256" key="7">
    <source>
        <dbReference type="RuleBase" id="RU369037"/>
    </source>
</evidence>
<evidence type="ECO:0000259" key="9">
    <source>
        <dbReference type="Pfam" id="PF04234"/>
    </source>
</evidence>
<keyword evidence="6 7" id="KW-0186">Copper</keyword>
<evidence type="ECO:0000256" key="6">
    <source>
        <dbReference type="ARBA" id="ARBA00023008"/>
    </source>
</evidence>
<proteinExistence type="inferred from homology"/>
<dbReference type="SUPFAM" id="SSF81296">
    <property type="entry name" value="E set domains"/>
    <property type="match status" value="1"/>
</dbReference>
<comment type="subcellular location">
    <subcellularLocation>
        <location evidence="1 7">Periplasm</location>
    </subcellularLocation>
</comment>
<dbReference type="GO" id="GO:0042597">
    <property type="term" value="C:periplasmic space"/>
    <property type="evidence" value="ECO:0007669"/>
    <property type="project" value="UniProtKB-SubCell"/>
</dbReference>
<dbReference type="AlphaFoldDB" id="A0A085JKQ0"/>
<name>A0A085JKQ0_9GAMM</name>
<comment type="function">
    <text evidence="7">Involved in copper resistance.</text>
</comment>
<dbReference type="GO" id="GO:0005886">
    <property type="term" value="C:plasma membrane"/>
    <property type="evidence" value="ECO:0007669"/>
    <property type="project" value="TreeGrafter"/>
</dbReference>
<gene>
    <name evidence="10" type="primary">yobA</name>
    <name evidence="10" type="ORF">GTPT_0985</name>
</gene>
<dbReference type="GO" id="GO:0046688">
    <property type="term" value="P:response to copper ion"/>
    <property type="evidence" value="ECO:0007669"/>
    <property type="project" value="UniProtKB-UniRule"/>
</dbReference>
<feature type="domain" description="CopC" evidence="9">
    <location>
        <begin position="27"/>
        <end position="123"/>
    </location>
</feature>